<dbReference type="AlphaFoldDB" id="A0A182XV02"/>
<evidence type="ECO:0000313" key="2">
    <source>
        <dbReference type="EnsemblMetazoa" id="ASTEI00038-PA"/>
    </source>
</evidence>
<feature type="compositionally biased region" description="Low complexity" evidence="1">
    <location>
        <begin position="886"/>
        <end position="905"/>
    </location>
</feature>
<feature type="region of interest" description="Disordered" evidence="1">
    <location>
        <begin position="963"/>
        <end position="988"/>
    </location>
</feature>
<dbReference type="PROSITE" id="PS51782">
    <property type="entry name" value="LYSM"/>
    <property type="match status" value="1"/>
</dbReference>
<feature type="region of interest" description="Disordered" evidence="1">
    <location>
        <begin position="620"/>
        <end position="736"/>
    </location>
</feature>
<sequence length="1189" mass="126683">MTSILTAPGKYRSRKDYSTGSIPTLVSLDEESSLSTTTTTSVCSDTVLLHSLRTASSSGTSSNGSNGSSSTNNNSNAMNIKNGLSTKPPRRSSLGLALLGGGSRSSNSSNGTEKSNKRRSSIAVVFLGGGRKDSKSSGSAASSGSSNGHHHNHNGHSISTIPEKYIKTGESDIENDAPNTDTFVMLGEPGSNGSHHQDAYGGAPGYDKKRRRSSSWQTKLERRRRKGMMASLDGSDTMQQDSASFSSFGSVHGLDSSPYGPGPAGKYGREKRHSWWNIFVPDNLKQRTRRASQDVILSKSSDTLSSPPYRRSKSRSVDHGLAAPFDLDSLRSKVEGRFESIDRLSKDGEKKRSMPTIPTITYTVKDRDTLTSVAARFDTTPSELTQLNRLASSFIYSGQQLLVPDKNAKASADGESDTSTERSSNSPTDGRRKGSQEDLCQDEKDLLEGLRPGSPKPGHIERVASPNTQSGGGGAGGGGGGGGSTTGNAAGGDEDDPVTIQRFLKINVRHITDGQGVVGGVLLVTPNAVMFDPNVSDPLVIEHGPESYGVIAPMEFIVNAAIFNDIAHMRVQGAAGGNETAEKAEIYHPVPVEKPCSRCDTHSPGKDSLLVKDETFPELGVGSVEGCDDQESICSSNERDGDAFPKAFERDLVTPNNLQRLHGDSTESGGSSVEPKAPSTEPPMFLSYDRDSSQSHTPNSLDHSTGASAEQKQQAGDKTDQTKTNNILEDPTMRSLEERRRSLLDQHWAIPSKDRSLDDEEAASTGSGTTAASSSTAGASSIGMPSAGGHHHVPIPPIAEAAGDGQLVKQSCHDSGIDIRDPAHGTSLTAGSGTTGGSSAASSVASIPLVAPIAAKKVYSDADIVLSADWVPPLTIAPTHLHDSSPRSSSSLVSSNQSTLSTLTSDAGGRKKTSSVSFSVDEHDPHGATGPAGSGSLDKGGETKKNKMLKRLSYPLAWVEGLTGEGGNSSHKSDSIESAPNTGDSNQSVFSKVFSRRSSIGTFIRQHPSEGSVNKQKPAPPKLDYRSMVSIDDMPTLFVSFDKLIPRPARACPDPPMYLRLRMGRKIGKNTPLPTTVMSYGKNKLRPEYWFSIPKNKVDELYRFLNAWVQHLYGELDEAAIKERGFELIQMDTEWAAKTGSPSKDGRSASEGEISEYTRESWELLKAPFVKTYNIIKSQTGSNDLDGCE</sequence>
<feature type="compositionally biased region" description="Polar residues" evidence="1">
    <location>
        <begin position="976"/>
        <end position="987"/>
    </location>
</feature>
<organism evidence="2 3">
    <name type="scientific">Anopheles stephensi</name>
    <name type="common">Indo-Pakistan malaria mosquito</name>
    <dbReference type="NCBI Taxonomy" id="30069"/>
    <lineage>
        <taxon>Eukaryota</taxon>
        <taxon>Metazoa</taxon>
        <taxon>Ecdysozoa</taxon>
        <taxon>Arthropoda</taxon>
        <taxon>Hexapoda</taxon>
        <taxon>Insecta</taxon>
        <taxon>Pterygota</taxon>
        <taxon>Neoptera</taxon>
        <taxon>Endopterygota</taxon>
        <taxon>Diptera</taxon>
        <taxon>Nematocera</taxon>
        <taxon>Culicoidea</taxon>
        <taxon>Culicidae</taxon>
        <taxon>Anophelinae</taxon>
        <taxon>Anopheles</taxon>
    </lineage>
</organism>
<dbReference type="SUPFAM" id="SSF54106">
    <property type="entry name" value="LysM domain"/>
    <property type="match status" value="1"/>
</dbReference>
<reference evidence="2" key="2">
    <citation type="submission" date="2020-05" db="UniProtKB">
        <authorList>
            <consortium name="EnsemblMetazoa"/>
        </authorList>
    </citation>
    <scope>IDENTIFICATION</scope>
    <source>
        <strain evidence="2">Indian</strain>
    </source>
</reference>
<dbReference type="Pfam" id="PF01476">
    <property type="entry name" value="LysM"/>
    <property type="match status" value="1"/>
</dbReference>
<dbReference type="SMART" id="SM00257">
    <property type="entry name" value="LysM"/>
    <property type="match status" value="1"/>
</dbReference>
<dbReference type="STRING" id="30069.A0A182XV02"/>
<proteinExistence type="predicted"/>
<feature type="region of interest" description="Disordered" evidence="1">
    <location>
        <begin position="881"/>
        <end position="942"/>
    </location>
</feature>
<feature type="region of interest" description="Disordered" evidence="1">
    <location>
        <begin position="1004"/>
        <end position="1023"/>
    </location>
</feature>
<feature type="region of interest" description="Disordered" evidence="1">
    <location>
        <begin position="751"/>
        <end position="798"/>
    </location>
</feature>
<feature type="region of interest" description="Disordered" evidence="1">
    <location>
        <begin position="55"/>
        <end position="267"/>
    </location>
</feature>
<feature type="region of interest" description="Disordered" evidence="1">
    <location>
        <begin position="406"/>
        <end position="496"/>
    </location>
</feature>
<dbReference type="InterPro" id="IPR036779">
    <property type="entry name" value="LysM_dom_sf"/>
</dbReference>
<feature type="compositionally biased region" description="Polar residues" evidence="1">
    <location>
        <begin position="234"/>
        <end position="249"/>
    </location>
</feature>
<dbReference type="VEuPathDB" id="VectorBase:ASTE007149"/>
<feature type="region of interest" description="Disordered" evidence="1">
    <location>
        <begin position="1"/>
        <end position="20"/>
    </location>
</feature>
<dbReference type="VEuPathDB" id="VectorBase:ASTE007150"/>
<keyword evidence="3" id="KW-1185">Reference proteome</keyword>
<name>A0A182XV02_ANOST</name>
<feature type="compositionally biased region" description="Low complexity" evidence="1">
    <location>
        <begin position="763"/>
        <end position="781"/>
    </location>
</feature>
<dbReference type="Proteomes" id="UP000076408">
    <property type="component" value="Unassembled WGS sequence"/>
</dbReference>
<feature type="compositionally biased region" description="Low complexity" evidence="1">
    <location>
        <begin position="825"/>
        <end position="841"/>
    </location>
</feature>
<dbReference type="VEuPathDB" id="VectorBase:ASTEI20_032816"/>
<feature type="compositionally biased region" description="Basic and acidic residues" evidence="1">
    <location>
        <begin position="429"/>
        <end position="448"/>
    </location>
</feature>
<reference evidence="3" key="1">
    <citation type="journal article" date="2014" name="Genome Biol.">
        <title>Genome analysis of a major urban malaria vector mosquito, Anopheles stephensi.</title>
        <authorList>
            <person name="Jiang X."/>
            <person name="Peery A."/>
            <person name="Hall A.B."/>
            <person name="Sharma A."/>
            <person name="Chen X.G."/>
            <person name="Waterhouse R.M."/>
            <person name="Komissarov A."/>
            <person name="Riehle M.M."/>
            <person name="Shouche Y."/>
            <person name="Sharakhova M.V."/>
            <person name="Lawson D."/>
            <person name="Pakpour N."/>
            <person name="Arensburger P."/>
            <person name="Davidson V.L."/>
            <person name="Eiglmeier K."/>
            <person name="Emrich S."/>
            <person name="George P."/>
            <person name="Kennedy R.C."/>
            <person name="Mane S.P."/>
            <person name="Maslen G."/>
            <person name="Oringanje C."/>
            <person name="Qi Y."/>
            <person name="Settlage R."/>
            <person name="Tojo M."/>
            <person name="Tubio J.M."/>
            <person name="Unger M.F."/>
            <person name="Wang B."/>
            <person name="Vernick K.D."/>
            <person name="Ribeiro J.M."/>
            <person name="James A.A."/>
            <person name="Michel K."/>
            <person name="Riehle M.A."/>
            <person name="Luckhart S."/>
            <person name="Sharakhov I.V."/>
            <person name="Tu Z."/>
        </authorList>
    </citation>
    <scope>NUCLEOTIDE SEQUENCE [LARGE SCALE GENOMIC DNA]</scope>
    <source>
        <strain evidence="3">Indian</strain>
    </source>
</reference>
<feature type="compositionally biased region" description="Basic and acidic residues" evidence="1">
    <location>
        <begin position="637"/>
        <end position="652"/>
    </location>
</feature>
<feature type="region of interest" description="Disordered" evidence="1">
    <location>
        <begin position="815"/>
        <end position="841"/>
    </location>
</feature>
<dbReference type="InterPro" id="IPR018392">
    <property type="entry name" value="LysM"/>
</dbReference>
<evidence type="ECO:0000256" key="1">
    <source>
        <dbReference type="SAM" id="MobiDB-lite"/>
    </source>
</evidence>
<feature type="compositionally biased region" description="Low complexity" evidence="1">
    <location>
        <begin position="136"/>
        <end position="147"/>
    </location>
</feature>
<feature type="compositionally biased region" description="Polar residues" evidence="1">
    <location>
        <begin position="694"/>
        <end position="714"/>
    </location>
</feature>
<dbReference type="CDD" id="cd00118">
    <property type="entry name" value="LysM"/>
    <property type="match status" value="1"/>
</dbReference>
<feature type="compositionally biased region" description="Gly residues" evidence="1">
    <location>
        <begin position="470"/>
        <end position="485"/>
    </location>
</feature>
<accession>A0A182XV02</accession>
<dbReference type="VEuPathDB" id="VectorBase:ASTEI00038"/>
<dbReference type="EnsemblMetazoa" id="ASTEI00038-RA">
    <property type="protein sequence ID" value="ASTEI00038-PA"/>
    <property type="gene ID" value="ASTEI00038"/>
</dbReference>
<evidence type="ECO:0000313" key="3">
    <source>
        <dbReference type="Proteomes" id="UP000076408"/>
    </source>
</evidence>
<protein>
    <submittedName>
        <fullName evidence="2">LysM domain-containing protein</fullName>
    </submittedName>
</protein>
<dbReference type="Gene3D" id="3.10.350.10">
    <property type="entry name" value="LysM domain"/>
    <property type="match status" value="1"/>
</dbReference>
<feature type="region of interest" description="Disordered" evidence="1">
    <location>
        <begin position="289"/>
        <end position="317"/>
    </location>
</feature>
<dbReference type="OMA" id="IREPIPN"/>
<feature type="compositionally biased region" description="Low complexity" evidence="1">
    <location>
        <begin position="56"/>
        <end position="76"/>
    </location>
</feature>